<gene>
    <name evidence="6" type="ORF">A2Y64_01850</name>
</gene>
<evidence type="ECO:0000256" key="3">
    <source>
        <dbReference type="SAM" id="Coils"/>
    </source>
</evidence>
<feature type="region of interest" description="Disordered" evidence="4">
    <location>
        <begin position="1180"/>
        <end position="1309"/>
    </location>
</feature>
<keyword evidence="1" id="KW-0677">Repeat</keyword>
<evidence type="ECO:0000256" key="4">
    <source>
        <dbReference type="SAM" id="MobiDB-lite"/>
    </source>
</evidence>
<dbReference type="Pfam" id="PF13174">
    <property type="entry name" value="TPR_6"/>
    <property type="match status" value="1"/>
</dbReference>
<accession>A0A1F5F488</accession>
<evidence type="ECO:0000313" key="6">
    <source>
        <dbReference type="EMBL" id="OGD74475.1"/>
    </source>
</evidence>
<dbReference type="Proteomes" id="UP000177187">
    <property type="component" value="Unassembled WGS sequence"/>
</dbReference>
<evidence type="ECO:0000256" key="1">
    <source>
        <dbReference type="ARBA" id="ARBA00022737"/>
    </source>
</evidence>
<protein>
    <recommendedName>
        <fullName evidence="8">Outer membrane lipoprotein BamD-like domain-containing protein</fullName>
    </recommendedName>
</protein>
<dbReference type="Gene3D" id="1.25.40.10">
    <property type="entry name" value="Tetratricopeptide repeat domain"/>
    <property type="match status" value="4"/>
</dbReference>
<feature type="coiled-coil region" evidence="3">
    <location>
        <begin position="37"/>
        <end position="64"/>
    </location>
</feature>
<reference evidence="6 7" key="1">
    <citation type="journal article" date="2016" name="Nat. Commun.">
        <title>Thousands of microbial genomes shed light on interconnected biogeochemical processes in an aquifer system.</title>
        <authorList>
            <person name="Anantharaman K."/>
            <person name="Brown C.T."/>
            <person name="Hug L.A."/>
            <person name="Sharon I."/>
            <person name="Castelle C.J."/>
            <person name="Probst A.J."/>
            <person name="Thomas B.C."/>
            <person name="Singh A."/>
            <person name="Wilkins M.J."/>
            <person name="Karaoz U."/>
            <person name="Brodie E.L."/>
            <person name="Williams K.H."/>
            <person name="Hubbard S.S."/>
            <person name="Banfield J.F."/>
        </authorList>
    </citation>
    <scope>NUCLEOTIDE SEQUENCE [LARGE SCALE GENOMIC DNA]</scope>
</reference>
<organism evidence="6 7">
    <name type="scientific">Candidatus Coatesbacteria bacterium RBG_13_66_14</name>
    <dbReference type="NCBI Taxonomy" id="1817816"/>
    <lineage>
        <taxon>Bacteria</taxon>
        <taxon>Candidatus Coatesiibacteriota</taxon>
    </lineage>
</organism>
<dbReference type="EMBL" id="MFAF01000102">
    <property type="protein sequence ID" value="OGD74475.1"/>
    <property type="molecule type" value="Genomic_DNA"/>
</dbReference>
<name>A0A1F5F488_9BACT</name>
<evidence type="ECO:0000256" key="5">
    <source>
        <dbReference type="SAM" id="SignalP"/>
    </source>
</evidence>
<evidence type="ECO:0008006" key="8">
    <source>
        <dbReference type="Google" id="ProtNLM"/>
    </source>
</evidence>
<evidence type="ECO:0000256" key="2">
    <source>
        <dbReference type="ARBA" id="ARBA00022803"/>
    </source>
</evidence>
<feature type="compositionally biased region" description="Acidic residues" evidence="4">
    <location>
        <begin position="1184"/>
        <end position="1236"/>
    </location>
</feature>
<dbReference type="InterPro" id="IPR019734">
    <property type="entry name" value="TPR_rpt"/>
</dbReference>
<dbReference type="SUPFAM" id="SSF48452">
    <property type="entry name" value="TPR-like"/>
    <property type="match status" value="2"/>
</dbReference>
<sequence length="1309" mass="149762">MLKGLSSFAATFLFLAAAAFLPGCIPSDGELTAEELTEVEKETLDSLAKELEEIEDAQQETEEEFYEEVAEYNEKIRVQRHESIARYEEIVKEAEELDKTSPYLEEVFYNLGDLYYEEAKDLYEDDAYRERVLSSSTPEPTAADTEPVGDSDIVIRIFKMSMKAYQDLANYYIQVEERNRNLPPGAIPQSTKYFDDAFYNMGVVADELSIRDYAAFDLHRTDSLENFLLLLDRFPDSSYSAEVRQRIGRIYFERNDFTNAIKYFSQVQPGEFQYYKAMYLKAWSYFLNQEYGEAVTNFFEVLDLFDQMSAESEEGAKIAEIHYEECAEYCAQSFLPSIIDLNTQREQMSFVEIGIDWQFGPEPFKRFLIDNGFLDIGYTPDIIRRAMNSYSDYGWFPQAINLARFYVDTYPDSPDAPKIFYDIVKYYGSWAETLIIKDREDPAQLAWLEQETKRLEALQNMVRDEFISRYAVGSAWYEANRDNPEALANARAALARSLYDVAIYTYIVAFDAEEAKDMDTAQKNYARVITYLEQYLRDYPLEEDAYKANFYLAMSYYSVGDFAKAGDNFMLTAGTSSVDLYPGKTEFKEESLWYAAAAYKFGSDEFEKVRWEEKINQPQVELTLDQQREKTPSKNPRDVLPDVCKKFVWASREYGRIFKEGNPEAEHDLEKLYYWEGNLMMAFDCFDSGRDALERIVDLDFVPAYDPDPAKMNRAQIAFRIGESWYDQHYYWRAAEWYRRAATLADTGSELEEMALNNASAAEITAVDLGVPRVEIAEGEEEAELPPEIRAQLEESAKSYLRVARENLYNPDIAVKAFNNAGYIFAVQLKDYEQAIVAYHELSENFPDHPDVDKALFSEALAYFELEEWYEAAGIFERVLDNAITPTEQEPAALFKAGECYEKLKNWPNAQRTFTLYGQRYRETGVPDLVVDSFYRAGHASLKLGDVDTGRELLFECTKVYEDFSTRPGIEVNFDIPAKAYVEIGDLLFDNYAAITLEGDLMDLDPLVQTATKKYGMMNELAEIYGRASKAVDLEVNLSARYKAGLVYEQFYLTVSRMKISFATLDELIENNPDYATEIEEIVMEQLAEFQAKMDAWAAENGLDKAIQVYEFIIRTAEERGESNQWVQKAKERLVDLVPQAYMLYPPIGVKTGMDDLGASIWDFSGVRFYSRTVDIEAMAPEPVIEETPIEETPIEETPIEETPIEETPIEETPIEETPIEEGIEGTEEGGVEGVEEGTTPESIEEAVRDASTDEGADVEGSDTDTEPDTTDTADTLEETIAPPEDTEPVEEGVDTEPTDPEDTTEPDD</sequence>
<dbReference type="PANTHER" id="PTHR44943:SF8">
    <property type="entry name" value="TPR REPEAT-CONTAINING PROTEIN MJ0263"/>
    <property type="match status" value="1"/>
</dbReference>
<feature type="chain" id="PRO_5009518467" description="Outer membrane lipoprotein BamD-like domain-containing protein" evidence="5">
    <location>
        <begin position="20"/>
        <end position="1309"/>
    </location>
</feature>
<feature type="compositionally biased region" description="Acidic residues" evidence="4">
    <location>
        <begin position="1285"/>
        <end position="1309"/>
    </location>
</feature>
<keyword evidence="2" id="KW-0802">TPR repeat</keyword>
<feature type="compositionally biased region" description="Acidic residues" evidence="4">
    <location>
        <begin position="1253"/>
        <end position="1278"/>
    </location>
</feature>
<proteinExistence type="predicted"/>
<dbReference type="STRING" id="1817816.A2Y64_01850"/>
<keyword evidence="3" id="KW-0175">Coiled coil</keyword>
<dbReference type="PANTHER" id="PTHR44943">
    <property type="entry name" value="CELLULOSE SYNTHASE OPERON PROTEIN C"/>
    <property type="match status" value="1"/>
</dbReference>
<dbReference type="InterPro" id="IPR011990">
    <property type="entry name" value="TPR-like_helical_dom_sf"/>
</dbReference>
<dbReference type="SMART" id="SM00028">
    <property type="entry name" value="TPR"/>
    <property type="match status" value="6"/>
</dbReference>
<dbReference type="InterPro" id="IPR051685">
    <property type="entry name" value="Ycf3/AcsC/BcsC/TPR_MFPF"/>
</dbReference>
<evidence type="ECO:0000313" key="7">
    <source>
        <dbReference type="Proteomes" id="UP000177187"/>
    </source>
</evidence>
<keyword evidence="5" id="KW-0732">Signal</keyword>
<comment type="caution">
    <text evidence="6">The sequence shown here is derived from an EMBL/GenBank/DDBJ whole genome shotgun (WGS) entry which is preliminary data.</text>
</comment>
<feature type="signal peptide" evidence="5">
    <location>
        <begin position="1"/>
        <end position="19"/>
    </location>
</feature>